<feature type="transmembrane region" description="Helical" evidence="1">
    <location>
        <begin position="16"/>
        <end position="37"/>
    </location>
</feature>
<organism evidence="2 3">
    <name type="scientific">Populus trichocarpa</name>
    <name type="common">Western balsam poplar</name>
    <name type="synonym">Populus balsamifera subsp. trichocarpa</name>
    <dbReference type="NCBI Taxonomy" id="3694"/>
    <lineage>
        <taxon>Eukaryota</taxon>
        <taxon>Viridiplantae</taxon>
        <taxon>Streptophyta</taxon>
        <taxon>Embryophyta</taxon>
        <taxon>Tracheophyta</taxon>
        <taxon>Spermatophyta</taxon>
        <taxon>Magnoliopsida</taxon>
        <taxon>eudicotyledons</taxon>
        <taxon>Gunneridae</taxon>
        <taxon>Pentapetalae</taxon>
        <taxon>rosids</taxon>
        <taxon>fabids</taxon>
        <taxon>Malpighiales</taxon>
        <taxon>Salicaceae</taxon>
        <taxon>Saliceae</taxon>
        <taxon>Populus</taxon>
    </lineage>
</organism>
<reference evidence="2 3" key="1">
    <citation type="journal article" date="2006" name="Science">
        <title>The genome of black cottonwood, Populus trichocarpa (Torr. &amp; Gray).</title>
        <authorList>
            <person name="Tuskan G.A."/>
            <person name="Difazio S."/>
            <person name="Jansson S."/>
            <person name="Bohlmann J."/>
            <person name="Grigoriev I."/>
            <person name="Hellsten U."/>
            <person name="Putnam N."/>
            <person name="Ralph S."/>
            <person name="Rombauts S."/>
            <person name="Salamov A."/>
            <person name="Schein J."/>
            <person name="Sterck L."/>
            <person name="Aerts A."/>
            <person name="Bhalerao R.R."/>
            <person name="Bhalerao R.P."/>
            <person name="Blaudez D."/>
            <person name="Boerjan W."/>
            <person name="Brun A."/>
            <person name="Brunner A."/>
            <person name="Busov V."/>
            <person name="Campbell M."/>
            <person name="Carlson J."/>
            <person name="Chalot M."/>
            <person name="Chapman J."/>
            <person name="Chen G.L."/>
            <person name="Cooper D."/>
            <person name="Coutinho P.M."/>
            <person name="Couturier J."/>
            <person name="Covert S."/>
            <person name="Cronk Q."/>
            <person name="Cunningham R."/>
            <person name="Davis J."/>
            <person name="Degroeve S."/>
            <person name="Dejardin A."/>
            <person name="Depamphilis C."/>
            <person name="Detter J."/>
            <person name="Dirks B."/>
            <person name="Dubchak I."/>
            <person name="Duplessis S."/>
            <person name="Ehlting J."/>
            <person name="Ellis B."/>
            <person name="Gendler K."/>
            <person name="Goodstein D."/>
            <person name="Gribskov M."/>
            <person name="Grimwood J."/>
            <person name="Groover A."/>
            <person name="Gunter L."/>
            <person name="Hamberger B."/>
            <person name="Heinze B."/>
            <person name="Helariutta Y."/>
            <person name="Henrissat B."/>
            <person name="Holligan D."/>
            <person name="Holt R."/>
            <person name="Huang W."/>
            <person name="Islam-Faridi N."/>
            <person name="Jones S."/>
            <person name="Jones-Rhoades M."/>
            <person name="Jorgensen R."/>
            <person name="Joshi C."/>
            <person name="Kangasjarvi J."/>
            <person name="Karlsson J."/>
            <person name="Kelleher C."/>
            <person name="Kirkpatrick R."/>
            <person name="Kirst M."/>
            <person name="Kohler A."/>
            <person name="Kalluri U."/>
            <person name="Larimer F."/>
            <person name="Leebens-Mack J."/>
            <person name="Leple J.C."/>
            <person name="Locascio P."/>
            <person name="Lou Y."/>
            <person name="Lucas S."/>
            <person name="Martin F."/>
            <person name="Montanini B."/>
            <person name="Napoli C."/>
            <person name="Nelson D.R."/>
            <person name="Nelson C."/>
            <person name="Nieminen K."/>
            <person name="Nilsson O."/>
            <person name="Pereda V."/>
            <person name="Peter G."/>
            <person name="Philippe R."/>
            <person name="Pilate G."/>
            <person name="Poliakov A."/>
            <person name="Razumovskaya J."/>
            <person name="Richardson P."/>
            <person name="Rinaldi C."/>
            <person name="Ritland K."/>
            <person name="Rouze P."/>
            <person name="Ryaboy D."/>
            <person name="Schmutz J."/>
            <person name="Schrader J."/>
            <person name="Segerman B."/>
            <person name="Shin H."/>
            <person name="Siddiqui A."/>
            <person name="Sterky F."/>
            <person name="Terry A."/>
            <person name="Tsai C.J."/>
            <person name="Uberbacher E."/>
            <person name="Unneberg P."/>
            <person name="Vahala J."/>
            <person name="Wall K."/>
            <person name="Wessler S."/>
            <person name="Yang G."/>
            <person name="Yin T."/>
            <person name="Douglas C."/>
            <person name="Marra M."/>
            <person name="Sandberg G."/>
            <person name="Van de Peer Y."/>
            <person name="Rokhsar D."/>
        </authorList>
    </citation>
    <scope>NUCLEOTIDE SEQUENCE [LARGE SCALE GENOMIC DNA]</scope>
    <source>
        <strain evidence="3">cv. Nisqually</strain>
    </source>
</reference>
<evidence type="ECO:0000313" key="2">
    <source>
        <dbReference type="EMBL" id="PNT46514.1"/>
    </source>
</evidence>
<keyword evidence="1" id="KW-1133">Transmembrane helix</keyword>
<keyword evidence="1" id="KW-0812">Transmembrane</keyword>
<keyword evidence="3" id="KW-1185">Reference proteome</keyword>
<gene>
    <name evidence="2" type="ORF">POPTR_003G196400</name>
</gene>
<accession>A0A2K2B9R3</accession>
<keyword evidence="1" id="KW-0472">Membrane</keyword>
<name>A0A2K2B9R3_POPTR</name>
<dbReference type="AlphaFoldDB" id="A0A2K2B9R3"/>
<evidence type="ECO:0000313" key="3">
    <source>
        <dbReference type="Proteomes" id="UP000006729"/>
    </source>
</evidence>
<dbReference type="InParanoid" id="A0A2K2B9R3"/>
<dbReference type="EMBL" id="CM009292">
    <property type="protein sequence ID" value="PNT46514.1"/>
    <property type="molecule type" value="Genomic_DNA"/>
</dbReference>
<protein>
    <submittedName>
        <fullName evidence="2">Uncharacterized protein</fullName>
    </submittedName>
</protein>
<proteinExistence type="predicted"/>
<dbReference type="Proteomes" id="UP000006729">
    <property type="component" value="Chromosome 3"/>
</dbReference>
<sequence>MCGSYSTTNVLFFYYYYYYVTCVTTSEFLPILLFVCYTSQAKKRQLIPIRNMVIRSLTCIIS</sequence>
<evidence type="ECO:0000256" key="1">
    <source>
        <dbReference type="SAM" id="Phobius"/>
    </source>
</evidence>